<dbReference type="CDD" id="cd05233">
    <property type="entry name" value="SDR_c"/>
    <property type="match status" value="1"/>
</dbReference>
<evidence type="ECO:0000256" key="4">
    <source>
        <dbReference type="SAM" id="Phobius"/>
    </source>
</evidence>
<keyword evidence="2" id="KW-0521">NADP</keyword>
<gene>
    <name evidence="5" type="ORF">P154DRAFT_275082</name>
</gene>
<dbReference type="InterPro" id="IPR057571">
    <property type="entry name" value="SDR_PhqE-like"/>
</dbReference>
<keyword evidence="6" id="KW-1185">Reference proteome</keyword>
<dbReference type="InterPro" id="IPR051122">
    <property type="entry name" value="SDR_DHRS6-like"/>
</dbReference>
<sequence>MAHPNRLQNAHVLIFGGTSGIGFGVASMALSHGAYVVISGSRQPKVDAQVAVLQSLYPLLSPNHVSGYACDLNDSEKMESNLTALFDKATEKGAKKLDHIVHCAGDLNHMMKLEEASVEGAMAAFRMRYASIILIGKLLVSERYMTKSNTSSVTLTGGSLSEKPVPGMGLVAGGAAANEGIMRGLAVELQPLRVNLVRPGVIKTPLVQPMIDALGPEGIQKALKFMSLTGDMGYPEDIAEAYGWLMKDRFATGAIADCTGGRVLAGPGFSGE</sequence>
<evidence type="ECO:0000313" key="5">
    <source>
        <dbReference type="EMBL" id="KAF1997592.1"/>
    </source>
</evidence>
<proteinExistence type="inferred from homology"/>
<dbReference type="PANTHER" id="PTHR43477">
    <property type="entry name" value="DIHYDROANTICAPSIN 7-DEHYDROGENASE"/>
    <property type="match status" value="1"/>
</dbReference>
<dbReference type="Pfam" id="PF23441">
    <property type="entry name" value="SDR"/>
    <property type="match status" value="1"/>
</dbReference>
<dbReference type="InterPro" id="IPR036291">
    <property type="entry name" value="NAD(P)-bd_dom_sf"/>
</dbReference>
<dbReference type="InterPro" id="IPR002347">
    <property type="entry name" value="SDR_fam"/>
</dbReference>
<feature type="transmembrane region" description="Helical" evidence="4">
    <location>
        <begin position="12"/>
        <end position="38"/>
    </location>
</feature>
<accession>A0A6A5W742</accession>
<dbReference type="OrthoDB" id="294295at2759"/>
<dbReference type="EMBL" id="ML977611">
    <property type="protein sequence ID" value="KAF1997592.1"/>
    <property type="molecule type" value="Genomic_DNA"/>
</dbReference>
<evidence type="ECO:0000313" key="6">
    <source>
        <dbReference type="Proteomes" id="UP000799779"/>
    </source>
</evidence>
<reference evidence="5" key="1">
    <citation type="journal article" date="2020" name="Stud. Mycol.">
        <title>101 Dothideomycetes genomes: a test case for predicting lifestyles and emergence of pathogens.</title>
        <authorList>
            <person name="Haridas S."/>
            <person name="Albert R."/>
            <person name="Binder M."/>
            <person name="Bloem J."/>
            <person name="Labutti K."/>
            <person name="Salamov A."/>
            <person name="Andreopoulos B."/>
            <person name="Baker S."/>
            <person name="Barry K."/>
            <person name="Bills G."/>
            <person name="Bluhm B."/>
            <person name="Cannon C."/>
            <person name="Castanera R."/>
            <person name="Culley D."/>
            <person name="Daum C."/>
            <person name="Ezra D."/>
            <person name="Gonzalez J."/>
            <person name="Henrissat B."/>
            <person name="Kuo A."/>
            <person name="Liang C."/>
            <person name="Lipzen A."/>
            <person name="Lutzoni F."/>
            <person name="Magnuson J."/>
            <person name="Mondo S."/>
            <person name="Nolan M."/>
            <person name="Ohm R."/>
            <person name="Pangilinan J."/>
            <person name="Park H.-J."/>
            <person name="Ramirez L."/>
            <person name="Alfaro M."/>
            <person name="Sun H."/>
            <person name="Tritt A."/>
            <person name="Yoshinaga Y."/>
            <person name="Zwiers L.-H."/>
            <person name="Turgeon B."/>
            <person name="Goodwin S."/>
            <person name="Spatafora J."/>
            <person name="Crous P."/>
            <person name="Grigoriev I."/>
        </authorList>
    </citation>
    <scope>NUCLEOTIDE SEQUENCE</scope>
    <source>
        <strain evidence="5">CBS 123094</strain>
    </source>
</reference>
<comment type="similarity">
    <text evidence="1">Belongs to the short-chain dehydrogenases/reductases (SDR) family.</text>
</comment>
<evidence type="ECO:0000256" key="2">
    <source>
        <dbReference type="ARBA" id="ARBA00022857"/>
    </source>
</evidence>
<dbReference type="SUPFAM" id="SSF51735">
    <property type="entry name" value="NAD(P)-binding Rossmann-fold domains"/>
    <property type="match status" value="1"/>
</dbReference>
<keyword evidence="4" id="KW-1133">Transmembrane helix</keyword>
<protein>
    <submittedName>
        <fullName evidence="5">NAD(P)-binding protein</fullName>
    </submittedName>
</protein>
<keyword evidence="3" id="KW-0560">Oxidoreductase</keyword>
<evidence type="ECO:0000256" key="3">
    <source>
        <dbReference type="ARBA" id="ARBA00023002"/>
    </source>
</evidence>
<keyword evidence="4" id="KW-0812">Transmembrane</keyword>
<dbReference type="Gene3D" id="3.40.50.720">
    <property type="entry name" value="NAD(P)-binding Rossmann-like Domain"/>
    <property type="match status" value="1"/>
</dbReference>
<evidence type="ECO:0000256" key="1">
    <source>
        <dbReference type="ARBA" id="ARBA00006484"/>
    </source>
</evidence>
<dbReference type="PRINTS" id="PR00081">
    <property type="entry name" value="GDHRDH"/>
</dbReference>
<dbReference type="PANTHER" id="PTHR43477:SF1">
    <property type="entry name" value="DIHYDROANTICAPSIN 7-DEHYDROGENASE"/>
    <property type="match status" value="1"/>
</dbReference>
<organism evidence="5 6">
    <name type="scientific">Amniculicola lignicola CBS 123094</name>
    <dbReference type="NCBI Taxonomy" id="1392246"/>
    <lineage>
        <taxon>Eukaryota</taxon>
        <taxon>Fungi</taxon>
        <taxon>Dikarya</taxon>
        <taxon>Ascomycota</taxon>
        <taxon>Pezizomycotina</taxon>
        <taxon>Dothideomycetes</taxon>
        <taxon>Pleosporomycetidae</taxon>
        <taxon>Pleosporales</taxon>
        <taxon>Amniculicolaceae</taxon>
        <taxon>Amniculicola</taxon>
    </lineage>
</organism>
<dbReference type="GO" id="GO:0016491">
    <property type="term" value="F:oxidoreductase activity"/>
    <property type="evidence" value="ECO:0007669"/>
    <property type="project" value="UniProtKB-KW"/>
</dbReference>
<dbReference type="Proteomes" id="UP000799779">
    <property type="component" value="Unassembled WGS sequence"/>
</dbReference>
<name>A0A6A5W742_9PLEO</name>
<keyword evidence="4" id="KW-0472">Membrane</keyword>
<dbReference type="AlphaFoldDB" id="A0A6A5W742"/>